<protein>
    <recommendedName>
        <fullName evidence="3">BTB domain-containing protein</fullName>
    </recommendedName>
</protein>
<keyword evidence="2" id="KW-1185">Reference proteome</keyword>
<reference evidence="1 2" key="1">
    <citation type="submission" date="2014-06" db="EMBL/GenBank/DDBJ databases">
        <title>Evolutionary Origins and Diversification of the Mycorrhizal Mutualists.</title>
        <authorList>
            <consortium name="DOE Joint Genome Institute"/>
            <consortium name="Mycorrhizal Genomics Consortium"/>
            <person name="Kohler A."/>
            <person name="Kuo A."/>
            <person name="Nagy L.G."/>
            <person name="Floudas D."/>
            <person name="Copeland A."/>
            <person name="Barry K.W."/>
            <person name="Cichocki N."/>
            <person name="Veneault-Fourrey C."/>
            <person name="LaButti K."/>
            <person name="Lindquist E.A."/>
            <person name="Lipzen A."/>
            <person name="Lundell T."/>
            <person name="Morin E."/>
            <person name="Murat C."/>
            <person name="Riley R."/>
            <person name="Ohm R."/>
            <person name="Sun H."/>
            <person name="Tunlid A."/>
            <person name="Henrissat B."/>
            <person name="Grigoriev I.V."/>
            <person name="Hibbett D.S."/>
            <person name="Martin F."/>
        </authorList>
    </citation>
    <scope>NUCLEOTIDE SEQUENCE [LARGE SCALE GENOMIC DNA]</scope>
    <source>
        <strain evidence="1 2">FD-325 SS-3</strain>
    </source>
</reference>
<dbReference type="Gene3D" id="3.30.710.10">
    <property type="entry name" value="Potassium Channel Kv1.1, Chain A"/>
    <property type="match status" value="1"/>
</dbReference>
<evidence type="ECO:0008006" key="3">
    <source>
        <dbReference type="Google" id="ProtNLM"/>
    </source>
</evidence>
<sequence length="302" mass="33792">MSSTGSSKKPISERFCTSDHDVVLKASDGMHFHFYRKNLKVHSEGMLPTGDATEQSTAEPETISLEESSETIDLLLQFMLRQNQPTLQNVSFSAVLALAEAAEKYRVYSVVAPCQVHMREILPQNSLEILAYAGKHRHAELADLAAVPTIKSSLKAVVESLSTISLDLVVSWVPVPYPRGKHFLITACLFKIRYRETWNDAFIHAQESLRMRFSQCYGGCRSAGTLSLHFKGQLGSLLGMDDIFVSVIQNDCRYCSPGLVAWKNEVMMTVKKLAAFSTHSKTWFANRIDGRALEDGESKIYY</sequence>
<proteinExistence type="predicted"/>
<name>A0A0C9SLB5_PLICR</name>
<dbReference type="InterPro" id="IPR011333">
    <property type="entry name" value="SKP1/BTB/POZ_sf"/>
</dbReference>
<evidence type="ECO:0000313" key="1">
    <source>
        <dbReference type="EMBL" id="KII85196.1"/>
    </source>
</evidence>
<gene>
    <name evidence="1" type="ORF">PLICRDRAFT_335235</name>
</gene>
<organism evidence="1 2">
    <name type="scientific">Plicaturopsis crispa FD-325 SS-3</name>
    <dbReference type="NCBI Taxonomy" id="944288"/>
    <lineage>
        <taxon>Eukaryota</taxon>
        <taxon>Fungi</taxon>
        <taxon>Dikarya</taxon>
        <taxon>Basidiomycota</taxon>
        <taxon>Agaricomycotina</taxon>
        <taxon>Agaricomycetes</taxon>
        <taxon>Agaricomycetidae</taxon>
        <taxon>Amylocorticiales</taxon>
        <taxon>Amylocorticiaceae</taxon>
        <taxon>Plicatura</taxon>
        <taxon>Plicaturopsis crispa</taxon>
    </lineage>
</organism>
<dbReference type="Proteomes" id="UP000053263">
    <property type="component" value="Unassembled WGS sequence"/>
</dbReference>
<dbReference type="AlphaFoldDB" id="A0A0C9SLB5"/>
<dbReference type="EMBL" id="KN832568">
    <property type="protein sequence ID" value="KII85196.1"/>
    <property type="molecule type" value="Genomic_DNA"/>
</dbReference>
<evidence type="ECO:0000313" key="2">
    <source>
        <dbReference type="Proteomes" id="UP000053263"/>
    </source>
</evidence>
<dbReference type="OrthoDB" id="3184970at2759"/>
<dbReference type="HOGENOM" id="CLU_075133_1_1_1"/>
<accession>A0A0C9SLB5</accession>